<protein>
    <submittedName>
        <fullName evidence="2">Uncharacterized protein</fullName>
    </submittedName>
</protein>
<keyword evidence="3" id="KW-1185">Reference proteome</keyword>
<feature type="region of interest" description="Disordered" evidence="1">
    <location>
        <begin position="1"/>
        <end position="24"/>
    </location>
</feature>
<organism evidence="2 3">
    <name type="scientific">Trichoderma cornu-damae</name>
    <dbReference type="NCBI Taxonomy" id="654480"/>
    <lineage>
        <taxon>Eukaryota</taxon>
        <taxon>Fungi</taxon>
        <taxon>Dikarya</taxon>
        <taxon>Ascomycota</taxon>
        <taxon>Pezizomycotina</taxon>
        <taxon>Sordariomycetes</taxon>
        <taxon>Hypocreomycetidae</taxon>
        <taxon>Hypocreales</taxon>
        <taxon>Hypocreaceae</taxon>
        <taxon>Trichoderma</taxon>
    </lineage>
</organism>
<sequence length="77" mass="8802">MTAHHHVVEAPQWSPSPVRLQNDGPLERELNLGQVLRHPPLQAPDASREILRVRLSPPAATIHRLAKHRIRGRLCFR</sequence>
<dbReference type="EMBL" id="JAIWOZ010000005">
    <property type="protein sequence ID" value="KAH6605142.1"/>
    <property type="molecule type" value="Genomic_DNA"/>
</dbReference>
<dbReference type="Proteomes" id="UP000827724">
    <property type="component" value="Unassembled WGS sequence"/>
</dbReference>
<dbReference type="AlphaFoldDB" id="A0A9P8QMM2"/>
<reference evidence="2" key="1">
    <citation type="submission" date="2021-08" db="EMBL/GenBank/DDBJ databases">
        <title>Chromosome-Level Trichoderma cornu-damae using Hi-C Data.</title>
        <authorList>
            <person name="Kim C.S."/>
        </authorList>
    </citation>
    <scope>NUCLEOTIDE SEQUENCE</scope>
    <source>
        <strain evidence="2">KA19-0412C</strain>
    </source>
</reference>
<evidence type="ECO:0000313" key="3">
    <source>
        <dbReference type="Proteomes" id="UP000827724"/>
    </source>
</evidence>
<evidence type="ECO:0000256" key="1">
    <source>
        <dbReference type="SAM" id="MobiDB-lite"/>
    </source>
</evidence>
<name>A0A9P8QMM2_9HYPO</name>
<comment type="caution">
    <text evidence="2">The sequence shown here is derived from an EMBL/GenBank/DDBJ whole genome shotgun (WGS) entry which is preliminary data.</text>
</comment>
<gene>
    <name evidence="2" type="ORF">Trco_006849</name>
</gene>
<evidence type="ECO:0000313" key="2">
    <source>
        <dbReference type="EMBL" id="KAH6605142.1"/>
    </source>
</evidence>
<proteinExistence type="predicted"/>
<accession>A0A9P8QMM2</accession>